<gene>
    <name evidence="1" type="ORF">ACFOOI_12930</name>
</gene>
<dbReference type="RefSeq" id="WP_379838395.1">
    <property type="nucleotide sequence ID" value="NZ_JBHRYQ010000001.1"/>
</dbReference>
<dbReference type="Proteomes" id="UP001595616">
    <property type="component" value="Unassembled WGS sequence"/>
</dbReference>
<reference evidence="2" key="1">
    <citation type="journal article" date="2019" name="Int. J. Syst. Evol. Microbiol.">
        <title>The Global Catalogue of Microorganisms (GCM) 10K type strain sequencing project: providing services to taxonomists for standard genome sequencing and annotation.</title>
        <authorList>
            <consortium name="The Broad Institute Genomics Platform"/>
            <consortium name="The Broad Institute Genome Sequencing Center for Infectious Disease"/>
            <person name="Wu L."/>
            <person name="Ma J."/>
        </authorList>
    </citation>
    <scope>NUCLEOTIDE SEQUENCE [LARGE SCALE GENOMIC DNA]</scope>
    <source>
        <strain evidence="2">CECT 7956</strain>
    </source>
</reference>
<proteinExistence type="predicted"/>
<evidence type="ECO:0000313" key="2">
    <source>
        <dbReference type="Proteomes" id="UP001595616"/>
    </source>
</evidence>
<protein>
    <submittedName>
        <fullName evidence="1">Uncharacterized protein</fullName>
    </submittedName>
</protein>
<comment type="caution">
    <text evidence="1">The sequence shown here is derived from an EMBL/GenBank/DDBJ whole genome shotgun (WGS) entry which is preliminary data.</text>
</comment>
<evidence type="ECO:0000313" key="1">
    <source>
        <dbReference type="EMBL" id="MFC3811558.1"/>
    </source>
</evidence>
<sequence length="59" mass="6764">MTGFDEIDDSDFKAPEALKDMLVSEIDVIRDTMTFVNMFLGEPFMVCLKSLQELEQKNS</sequence>
<dbReference type="EMBL" id="JBHRYQ010000001">
    <property type="protein sequence ID" value="MFC3811558.1"/>
    <property type="molecule type" value="Genomic_DNA"/>
</dbReference>
<organism evidence="1 2">
    <name type="scientific">Lacihabitans lacunae</name>
    <dbReference type="NCBI Taxonomy" id="1028214"/>
    <lineage>
        <taxon>Bacteria</taxon>
        <taxon>Pseudomonadati</taxon>
        <taxon>Bacteroidota</taxon>
        <taxon>Cytophagia</taxon>
        <taxon>Cytophagales</taxon>
        <taxon>Leadbetterellaceae</taxon>
        <taxon>Lacihabitans</taxon>
    </lineage>
</organism>
<keyword evidence="2" id="KW-1185">Reference proteome</keyword>
<accession>A0ABV7Z013</accession>
<name>A0ABV7Z013_9BACT</name>